<evidence type="ECO:0000313" key="1">
    <source>
        <dbReference type="EMBL" id="RNA07667.1"/>
    </source>
</evidence>
<comment type="caution">
    <text evidence="1">The sequence shown here is derived from an EMBL/GenBank/DDBJ whole genome shotgun (WGS) entry which is preliminary data.</text>
</comment>
<keyword evidence="2" id="KW-1185">Reference proteome</keyword>
<dbReference type="EMBL" id="REGN01006968">
    <property type="protein sequence ID" value="RNA07667.1"/>
    <property type="molecule type" value="Genomic_DNA"/>
</dbReference>
<sequence>MAIGLKQVLINYSISQIWKLEYLKTKNIFIKMISCDFLKIEDTILNLSYHHFDSLKRGRYPHEELKIIITNILLHANVFHIEGYSICKT</sequence>
<gene>
    <name evidence="1" type="ORF">BpHYR1_046459</name>
</gene>
<reference evidence="1 2" key="1">
    <citation type="journal article" date="2018" name="Sci. Rep.">
        <title>Genomic signatures of local adaptation to the degree of environmental predictability in rotifers.</title>
        <authorList>
            <person name="Franch-Gras L."/>
            <person name="Hahn C."/>
            <person name="Garcia-Roger E.M."/>
            <person name="Carmona M.J."/>
            <person name="Serra M."/>
            <person name="Gomez A."/>
        </authorList>
    </citation>
    <scope>NUCLEOTIDE SEQUENCE [LARGE SCALE GENOMIC DNA]</scope>
    <source>
        <strain evidence="1">HYR1</strain>
    </source>
</reference>
<evidence type="ECO:0000313" key="2">
    <source>
        <dbReference type="Proteomes" id="UP000276133"/>
    </source>
</evidence>
<dbReference type="AlphaFoldDB" id="A0A3M7Q888"/>
<organism evidence="1 2">
    <name type="scientific">Brachionus plicatilis</name>
    <name type="common">Marine rotifer</name>
    <name type="synonym">Brachionus muelleri</name>
    <dbReference type="NCBI Taxonomy" id="10195"/>
    <lineage>
        <taxon>Eukaryota</taxon>
        <taxon>Metazoa</taxon>
        <taxon>Spiralia</taxon>
        <taxon>Gnathifera</taxon>
        <taxon>Rotifera</taxon>
        <taxon>Eurotatoria</taxon>
        <taxon>Monogononta</taxon>
        <taxon>Pseudotrocha</taxon>
        <taxon>Ploima</taxon>
        <taxon>Brachionidae</taxon>
        <taxon>Brachionus</taxon>
    </lineage>
</organism>
<accession>A0A3M7Q888</accession>
<proteinExistence type="predicted"/>
<name>A0A3M7Q888_BRAPC</name>
<dbReference type="Proteomes" id="UP000276133">
    <property type="component" value="Unassembled WGS sequence"/>
</dbReference>
<protein>
    <submittedName>
        <fullName evidence="1">Uncharacterized protein</fullName>
    </submittedName>
</protein>